<evidence type="ECO:0000313" key="9">
    <source>
        <dbReference type="EMBL" id="MEQ2556674.1"/>
    </source>
</evidence>
<proteinExistence type="inferred from homology"/>
<evidence type="ECO:0000256" key="3">
    <source>
        <dbReference type="ARBA" id="ARBA00022475"/>
    </source>
</evidence>
<feature type="transmembrane region" description="Helical" evidence="7">
    <location>
        <begin position="179"/>
        <end position="200"/>
    </location>
</feature>
<feature type="domain" description="Polysaccharide chain length determinant N-terminal" evidence="8">
    <location>
        <begin position="8"/>
        <end position="91"/>
    </location>
</feature>
<evidence type="ECO:0000256" key="5">
    <source>
        <dbReference type="ARBA" id="ARBA00022989"/>
    </source>
</evidence>
<keyword evidence="3" id="KW-1003">Cell membrane</keyword>
<feature type="transmembrane region" description="Helical" evidence="7">
    <location>
        <begin position="21"/>
        <end position="42"/>
    </location>
</feature>
<evidence type="ECO:0000256" key="4">
    <source>
        <dbReference type="ARBA" id="ARBA00022692"/>
    </source>
</evidence>
<dbReference type="Proteomes" id="UP001454489">
    <property type="component" value="Unassembled WGS sequence"/>
</dbReference>
<reference evidence="9 10" key="1">
    <citation type="submission" date="2024-03" db="EMBL/GenBank/DDBJ databases">
        <title>Human intestinal bacterial collection.</title>
        <authorList>
            <person name="Pauvert C."/>
            <person name="Hitch T.C.A."/>
            <person name="Clavel T."/>
        </authorList>
    </citation>
    <scope>NUCLEOTIDE SEQUENCE [LARGE SCALE GENOMIC DNA]</scope>
    <source>
        <strain evidence="9 10">CLA-AA-H185</strain>
    </source>
</reference>
<accession>A0ABV1HAF6</accession>
<dbReference type="PANTHER" id="PTHR32309:SF31">
    <property type="entry name" value="CAPSULAR EXOPOLYSACCHARIDE FAMILY"/>
    <property type="match status" value="1"/>
</dbReference>
<evidence type="ECO:0000256" key="1">
    <source>
        <dbReference type="ARBA" id="ARBA00004651"/>
    </source>
</evidence>
<organism evidence="9 10">
    <name type="scientific">Maccoyibacter intestinihominis</name>
    <dbReference type="NCBI Taxonomy" id="3133499"/>
    <lineage>
        <taxon>Bacteria</taxon>
        <taxon>Bacillati</taxon>
        <taxon>Bacillota</taxon>
        <taxon>Clostridia</taxon>
        <taxon>Lachnospirales</taxon>
        <taxon>Lachnospiraceae</taxon>
        <taxon>Maccoyibacter</taxon>
    </lineage>
</organism>
<keyword evidence="6 7" id="KW-0472">Membrane</keyword>
<evidence type="ECO:0000256" key="2">
    <source>
        <dbReference type="ARBA" id="ARBA00006683"/>
    </source>
</evidence>
<comment type="similarity">
    <text evidence="2">Belongs to the CpsC/CapA family.</text>
</comment>
<comment type="subcellular location">
    <subcellularLocation>
        <location evidence="1">Cell membrane</location>
        <topology evidence="1">Multi-pass membrane protein</topology>
    </subcellularLocation>
</comment>
<evidence type="ECO:0000313" key="10">
    <source>
        <dbReference type="Proteomes" id="UP001454489"/>
    </source>
</evidence>
<keyword evidence="5 7" id="KW-1133">Transmembrane helix</keyword>
<comment type="caution">
    <text evidence="9">The sequence shown here is derived from an EMBL/GenBank/DDBJ whole genome shotgun (WGS) entry which is preliminary data.</text>
</comment>
<dbReference type="InterPro" id="IPR003856">
    <property type="entry name" value="LPS_length_determ_N"/>
</dbReference>
<dbReference type="Pfam" id="PF02706">
    <property type="entry name" value="Wzz"/>
    <property type="match status" value="1"/>
</dbReference>
<dbReference type="PANTHER" id="PTHR32309">
    <property type="entry name" value="TYROSINE-PROTEIN KINASE"/>
    <property type="match status" value="1"/>
</dbReference>
<dbReference type="InterPro" id="IPR050445">
    <property type="entry name" value="Bact_polysacc_biosynth/exp"/>
</dbReference>
<evidence type="ECO:0000259" key="8">
    <source>
        <dbReference type="Pfam" id="PF02706"/>
    </source>
</evidence>
<dbReference type="RefSeq" id="WP_353529672.1">
    <property type="nucleotide sequence ID" value="NZ_JBBMEX010000002.1"/>
</dbReference>
<gene>
    <name evidence="9" type="ORF">WMO43_02095</name>
</gene>
<evidence type="ECO:0000256" key="7">
    <source>
        <dbReference type="SAM" id="Phobius"/>
    </source>
</evidence>
<protein>
    <submittedName>
        <fullName evidence="9">Wzz/FepE/Etk N-terminal domain-containing protein</fullName>
    </submittedName>
</protein>
<name>A0ABV1HAF6_9FIRM</name>
<evidence type="ECO:0000256" key="6">
    <source>
        <dbReference type="ARBA" id="ARBA00023136"/>
    </source>
</evidence>
<sequence>MNNKRLIEIDVRRCLKALKTHLSWIFMSAILFLAIGIVFALATEEKQDMYKASSSVYCITEGGDYSATYDSTKLMMTYAEIGKSQTVLERANQIMGNRYESTQDILDLVDIDYDESAVIESALLRVNAVGPDKDEVVEVANAVAEAFVIEMSNITENGDARILDKAKFAEKDVNAQKNILKVVGIFAIGGAVLMCIYLVLREIFSNKLVTVKDGTLYGKINIIGVIPDFNNTDD</sequence>
<keyword evidence="10" id="KW-1185">Reference proteome</keyword>
<keyword evidence="4 7" id="KW-0812">Transmembrane</keyword>
<dbReference type="EMBL" id="JBBMEX010000002">
    <property type="protein sequence ID" value="MEQ2556674.1"/>
    <property type="molecule type" value="Genomic_DNA"/>
</dbReference>